<dbReference type="Gene3D" id="3.50.50.60">
    <property type="entry name" value="FAD/NAD(P)-binding domain"/>
    <property type="match status" value="1"/>
</dbReference>
<dbReference type="InterPro" id="IPR036188">
    <property type="entry name" value="FAD/NAD-bd_sf"/>
</dbReference>
<dbReference type="GO" id="GO:0016705">
    <property type="term" value="F:oxidoreductase activity, acting on paired donors, with incorporation or reduction of molecular oxygen"/>
    <property type="evidence" value="ECO:0007669"/>
    <property type="project" value="InterPro"/>
</dbReference>
<dbReference type="SUPFAM" id="SSF51905">
    <property type="entry name" value="FAD/NAD(P)-binding domain"/>
    <property type="match status" value="1"/>
</dbReference>
<dbReference type="EC" id="5.5.1.19" evidence="2"/>
<keyword evidence="2" id="KW-0413">Isomerase</keyword>
<dbReference type="OrthoDB" id="5793379at2"/>
<comment type="caution">
    <text evidence="2">The sequence shown here is derived from an EMBL/GenBank/DDBJ whole genome shotgun (WGS) entry which is preliminary data.</text>
</comment>
<proteinExistence type="inferred from homology"/>
<dbReference type="InterPro" id="IPR010108">
    <property type="entry name" value="Lycopene_cyclase_b/e"/>
</dbReference>
<name>A0A844ZKG0_9SPHN</name>
<dbReference type="RefSeq" id="WP_160589444.1">
    <property type="nucleotide sequence ID" value="NZ_BAAAFP010000002.1"/>
</dbReference>
<evidence type="ECO:0000313" key="3">
    <source>
        <dbReference type="Proteomes" id="UP000435243"/>
    </source>
</evidence>
<keyword evidence="3" id="KW-1185">Reference proteome</keyword>
<sequence length="397" mass="43785">MSGRTCDIAIVGGGLSGGLIALALTRHRPELTLRLIEAGPALGGNHRWSWFASDLDQRGTALLDKIRQTVWESGNQVAFPGHRRQLSAPYFSMASEDFSAALERELPDGTIMLNRRISSLDAGGVDLPDGQRITARCVVDARGFAPTPHLSGGWQVFMGRHLRCPAAHGMDRPMIMDARVPQLGGYRFVYVLPLSSHELFIEDTYYQDSPQLDRSALSSRIDEYCALHGWSGEILGFETGVLPVITGGSFARFQAQHRAPGVAVAGARGGFVHPLTSYTLPFAVEVALAIADDADLPGDQLTAKLEARARRHWKTTGFYRLLGSMLFGAARPEKRYRIFERFYRLPEALIERFYSGRSTFADRARVLIGKPPVPLRRAMSALLSARPPLIDSQKRDV</sequence>
<gene>
    <name evidence="2" type="primary">crtY</name>
    <name evidence="2" type="ORF">GRI32_02030</name>
</gene>
<protein>
    <submittedName>
        <fullName evidence="2">Lycopene beta-cyclase CrtY</fullName>
        <ecNumber evidence="2">5.5.1.19</ecNumber>
    </submittedName>
</protein>
<accession>A0A844ZKG0</accession>
<dbReference type="NCBIfam" id="TIGR01789">
    <property type="entry name" value="lycopene_cycl"/>
    <property type="match status" value="1"/>
</dbReference>
<dbReference type="NCBIfam" id="TIGR01790">
    <property type="entry name" value="carotene-cycl"/>
    <property type="match status" value="1"/>
</dbReference>
<dbReference type="InterPro" id="IPR008461">
    <property type="entry name" value="CrtY"/>
</dbReference>
<dbReference type="AlphaFoldDB" id="A0A844ZKG0"/>
<organism evidence="2 3">
    <name type="scientific">Alteraurantiacibacter aestuarii</name>
    <dbReference type="NCBI Taxonomy" id="650004"/>
    <lineage>
        <taxon>Bacteria</taxon>
        <taxon>Pseudomonadati</taxon>
        <taxon>Pseudomonadota</taxon>
        <taxon>Alphaproteobacteria</taxon>
        <taxon>Sphingomonadales</taxon>
        <taxon>Erythrobacteraceae</taxon>
        <taxon>Alteraurantiacibacter</taxon>
    </lineage>
</organism>
<dbReference type="GO" id="GO:0016117">
    <property type="term" value="P:carotenoid biosynthetic process"/>
    <property type="evidence" value="ECO:0007669"/>
    <property type="project" value="InterPro"/>
</dbReference>
<dbReference type="Pfam" id="PF05834">
    <property type="entry name" value="Lycopene_cycl"/>
    <property type="match status" value="1"/>
</dbReference>
<dbReference type="GO" id="GO:0045436">
    <property type="term" value="F:lycopene beta cyclase activity"/>
    <property type="evidence" value="ECO:0007669"/>
    <property type="project" value="InterPro"/>
</dbReference>
<comment type="similarity">
    <text evidence="1">Belongs to the lycopene cyclase family.</text>
</comment>
<dbReference type="EMBL" id="WTYY01000001">
    <property type="protein sequence ID" value="MXO87510.1"/>
    <property type="molecule type" value="Genomic_DNA"/>
</dbReference>
<reference evidence="2 3" key="1">
    <citation type="submission" date="2019-12" db="EMBL/GenBank/DDBJ databases">
        <title>Genomic-based taxomic classification of the family Erythrobacteraceae.</title>
        <authorList>
            <person name="Xu L."/>
        </authorList>
    </citation>
    <scope>NUCLEOTIDE SEQUENCE [LARGE SCALE GENOMIC DNA]</scope>
    <source>
        <strain evidence="2 3">JCM 16339</strain>
    </source>
</reference>
<evidence type="ECO:0000256" key="1">
    <source>
        <dbReference type="ARBA" id="ARBA00006599"/>
    </source>
</evidence>
<evidence type="ECO:0000313" key="2">
    <source>
        <dbReference type="EMBL" id="MXO87510.1"/>
    </source>
</evidence>
<dbReference type="Proteomes" id="UP000435243">
    <property type="component" value="Unassembled WGS sequence"/>
</dbReference>